<reference evidence="1 2" key="1">
    <citation type="journal article" date="2013" name="Genome Biol. Evol.">
        <title>Genomic makeup of the marine flavobacterium Nonlabens (Donghaeana) dokdonensis DSW-6 and identification of a novel class of rhodopsins.</title>
        <authorList>
            <person name="Kwon S.K."/>
            <person name="Kim B.K."/>
            <person name="Song J.Y."/>
            <person name="Kwak M.J."/>
            <person name="Lee C.H."/>
            <person name="Yoon J.H."/>
            <person name="Oh T.K."/>
            <person name="Kim J.F."/>
        </authorList>
    </citation>
    <scope>NUCLEOTIDE SEQUENCE [LARGE SCALE GENOMIC DNA]</scope>
    <source>
        <strain evidence="2">DSM 17205 / KCTC 12402 / DSW-6</strain>
    </source>
</reference>
<dbReference type="PROSITE" id="PS51257">
    <property type="entry name" value="PROKAR_LIPOPROTEIN"/>
    <property type="match status" value="1"/>
</dbReference>
<protein>
    <submittedName>
        <fullName evidence="1">Uncharacterized protein</fullName>
    </submittedName>
</protein>
<dbReference type="EMBL" id="CP001397">
    <property type="protein sequence ID" value="AGC77116.1"/>
    <property type="molecule type" value="Genomic_DNA"/>
</dbReference>
<organism evidence="1 2">
    <name type="scientific">Nonlabens dokdonensis (strain DSM 17205 / KCTC 12402 / DSW-6)</name>
    <name type="common">Donghaeana dokdonensis</name>
    <dbReference type="NCBI Taxonomy" id="592029"/>
    <lineage>
        <taxon>Bacteria</taxon>
        <taxon>Pseudomonadati</taxon>
        <taxon>Bacteroidota</taxon>
        <taxon>Flavobacteriia</taxon>
        <taxon>Flavobacteriales</taxon>
        <taxon>Flavobacteriaceae</taxon>
        <taxon>Nonlabens</taxon>
    </lineage>
</organism>
<dbReference type="Proteomes" id="UP000011173">
    <property type="component" value="Chromosome"/>
</dbReference>
<dbReference type="KEGG" id="ndo:DDD_1989"/>
<name>L7WB47_NONDD</name>
<dbReference type="PATRIC" id="fig|592029.3.peg.1966"/>
<evidence type="ECO:0000313" key="1">
    <source>
        <dbReference type="EMBL" id="AGC77116.1"/>
    </source>
</evidence>
<gene>
    <name evidence="1" type="ordered locus">DDD_1989</name>
</gene>
<evidence type="ECO:0000313" key="2">
    <source>
        <dbReference type="Proteomes" id="UP000011173"/>
    </source>
</evidence>
<proteinExistence type="predicted"/>
<dbReference type="AlphaFoldDB" id="L7WB47"/>
<dbReference type="HOGENOM" id="CLU_3313596_0_0_10"/>
<accession>L7WB47</accession>
<sequence>MSKNTRVKAPCLARRGQIDLAAPAAMQSGVVGCGVLKNL</sequence>